<proteinExistence type="predicted"/>
<dbReference type="NCBIfam" id="NF047719">
    <property type="entry name" value="SCO6745_fam_HTH"/>
    <property type="match status" value="1"/>
</dbReference>
<dbReference type="InterPro" id="IPR054058">
    <property type="entry name" value="HTH_67"/>
</dbReference>
<gene>
    <name evidence="1" type="ORF">SAMN05216223_10513</name>
</gene>
<evidence type="ECO:0000313" key="1">
    <source>
        <dbReference type="EMBL" id="SEG40597.1"/>
    </source>
</evidence>
<dbReference type="Proteomes" id="UP000236754">
    <property type="component" value="Unassembled WGS sequence"/>
</dbReference>
<name>A0A1H5ZY32_9ACTN</name>
<protein>
    <recommendedName>
        <fullName evidence="3">SalK</fullName>
    </recommendedName>
</protein>
<dbReference type="EMBL" id="FNVU01000005">
    <property type="protein sequence ID" value="SEG40597.1"/>
    <property type="molecule type" value="Genomic_DNA"/>
</dbReference>
<dbReference type="Pfam" id="PF21863">
    <property type="entry name" value="HTH_67"/>
    <property type="match status" value="1"/>
</dbReference>
<reference evidence="1 2" key="1">
    <citation type="submission" date="2016-10" db="EMBL/GenBank/DDBJ databases">
        <authorList>
            <person name="de Groot N.N."/>
        </authorList>
    </citation>
    <scope>NUCLEOTIDE SEQUENCE [LARGE SCALE GENOMIC DNA]</scope>
    <source>
        <strain evidence="1 2">CGMCC 4.2023</strain>
    </source>
</reference>
<dbReference type="AlphaFoldDB" id="A0A1H5ZY32"/>
<evidence type="ECO:0008006" key="3">
    <source>
        <dbReference type="Google" id="ProtNLM"/>
    </source>
</evidence>
<evidence type="ECO:0000313" key="2">
    <source>
        <dbReference type="Proteomes" id="UP000236754"/>
    </source>
</evidence>
<accession>A0A1H5ZY32</accession>
<organism evidence="1 2">
    <name type="scientific">Actinacidiphila yanglinensis</name>
    <dbReference type="NCBI Taxonomy" id="310779"/>
    <lineage>
        <taxon>Bacteria</taxon>
        <taxon>Bacillati</taxon>
        <taxon>Actinomycetota</taxon>
        <taxon>Actinomycetes</taxon>
        <taxon>Kitasatosporales</taxon>
        <taxon>Streptomycetaceae</taxon>
        <taxon>Actinacidiphila</taxon>
    </lineage>
</organism>
<sequence length="300" mass="30913">MMLTAARHCNGALNPLHSLIYFVPETEREFTAIGLEPGGMESGGMGSGGMGPGGMGYFAGRAAAMGAVGAGAVTATFYNFSPALIARHLPRAWQAAAPAAVVAARWRAAGAALERLLGADIAQDPEVAEAAALAATATEACTSAGRPLYAAHADLAVPPQPHLALWHAATLLREHRGDGHIAALAAHGLDGIESLVTHTATGKGFVPEFARASRGWSREEWSAACDRLRERGLLDAGGALTAAGTELRRDLEQMTDRLAADPYRHLGEDATARLTGIGGRLSRTAIAHGAFPGGVFAGGR</sequence>
<keyword evidence="2" id="KW-1185">Reference proteome</keyword>